<feature type="region of interest" description="Disordered" evidence="1">
    <location>
        <begin position="125"/>
        <end position="199"/>
    </location>
</feature>
<evidence type="ECO:0000256" key="1">
    <source>
        <dbReference type="SAM" id="MobiDB-lite"/>
    </source>
</evidence>
<accession>A0A077RVV2</accession>
<dbReference type="PANTHER" id="PTHR33186">
    <property type="entry name" value="OS10G0136150 PROTEIN-RELATED"/>
    <property type="match status" value="1"/>
</dbReference>
<feature type="region of interest" description="Disordered" evidence="1">
    <location>
        <begin position="226"/>
        <end position="254"/>
    </location>
</feature>
<proteinExistence type="predicted"/>
<dbReference type="ExpressionAtlas" id="A0A077RVV2">
    <property type="expression patterns" value="baseline"/>
</dbReference>
<sequence>MRLGGQKRTCPSRPLVRSCPPLAHRSVTHTKPLGTSLLLLLPRRPPPVRHRRVRNYVPRARRRVRRREQQKLDASAWAAAAAAGWTQPGRARAWLWVLARRVGAAWPGHVRRAAARAWRHSGEAGWGGCDGGVEDGAGRRRGGLARGGDTHGETRTRTSSALPLTRPALEAGGTAALAGPAAGGRSSGRRRGGRARGGDAGAHVVALPWTRPALEADGTAALARAEAGGRGSGWRRGGGARGGAAEHGTGWDDGEAEEIGAGRVCLGSRTARARWARILQAAVRPLDFLLYDISDGILEIDLGEESLAVIRGPPVTNDFCHGSPHIIQGEDGALGLAILYCSRIQMWQRSSNCHGVATWVLWKTVEMHNTLGLPPQIGSRRRRMEIIVGYAEADNVLFIYVDANVYMVYLKSMQSKRLYEAWPISSCHPCTSFYTPGDRSNPIQLYVFDTCGLQQSAEESGRHRGRIPMVEARTGRCKGRGAGGRKRVFSNKEVVLFARGGPEAQPLLVDLMKKAENPPPQQINLSKGFKEVLNAAPRPIERGREDPSCHPPAPSSHGPSSPPFGGVAGQSVTGVGVGGDLVLLTWQGTTRDVEANEDAMLDRAW</sequence>
<dbReference type="HOGENOM" id="CLU_451599_0_0_1"/>
<reference evidence="2" key="1">
    <citation type="journal article" date="2014" name="Science">
        <title>Structural and functional partitioning of bread wheat chromosome 3B.</title>
        <authorList>
            <person name="Choulet F."/>
            <person name="Alberti A."/>
            <person name="Theil S."/>
            <person name="Glover N."/>
            <person name="Barbe V."/>
            <person name="Daron J."/>
            <person name="Pingault L."/>
            <person name="Sourdille P."/>
            <person name="Couloux A."/>
            <person name="Paux E."/>
            <person name="Leroy P."/>
            <person name="Mangenot S."/>
            <person name="Guilhot N."/>
            <person name="Le Gouis J."/>
            <person name="Balfourier F."/>
            <person name="Alaux M."/>
            <person name="Jamilloux V."/>
            <person name="Poulain J."/>
            <person name="Durand C."/>
            <person name="Bellec A."/>
            <person name="Gaspin C."/>
            <person name="Safar J."/>
            <person name="Dolezel J."/>
            <person name="Rogers J."/>
            <person name="Vandepoele K."/>
            <person name="Aury J.M."/>
            <person name="Mayer K."/>
            <person name="Berges H."/>
            <person name="Quesneville H."/>
            <person name="Wincker P."/>
            <person name="Feuillet C."/>
        </authorList>
    </citation>
    <scope>NUCLEOTIDE SEQUENCE</scope>
</reference>
<dbReference type="PANTHER" id="PTHR33186:SF18">
    <property type="entry name" value="OS10G0136150 PROTEIN"/>
    <property type="match status" value="1"/>
</dbReference>
<feature type="region of interest" description="Disordered" evidence="1">
    <location>
        <begin position="540"/>
        <end position="571"/>
    </location>
</feature>
<feature type="compositionally biased region" description="Low complexity" evidence="1">
    <location>
        <begin position="171"/>
        <end position="180"/>
    </location>
</feature>
<gene>
    <name evidence="2" type="ORF">TRAES_3BF146700030CFD_c1</name>
</gene>
<dbReference type="EMBL" id="HG670306">
    <property type="protein sequence ID" value="CDM81145.1"/>
    <property type="molecule type" value="Genomic_DNA"/>
</dbReference>
<dbReference type="AlphaFoldDB" id="A0A077RVV2"/>
<organism evidence="2">
    <name type="scientific">Triticum aestivum</name>
    <name type="common">Wheat</name>
    <dbReference type="NCBI Taxonomy" id="4565"/>
    <lineage>
        <taxon>Eukaryota</taxon>
        <taxon>Viridiplantae</taxon>
        <taxon>Streptophyta</taxon>
        <taxon>Embryophyta</taxon>
        <taxon>Tracheophyta</taxon>
        <taxon>Spermatophyta</taxon>
        <taxon>Magnoliopsida</taxon>
        <taxon>Liliopsida</taxon>
        <taxon>Poales</taxon>
        <taxon>Poaceae</taxon>
        <taxon>BOP clade</taxon>
        <taxon>Pooideae</taxon>
        <taxon>Triticodae</taxon>
        <taxon>Triticeae</taxon>
        <taxon>Triticinae</taxon>
        <taxon>Triticum</taxon>
    </lineage>
</organism>
<evidence type="ECO:0000313" key="2">
    <source>
        <dbReference type="EMBL" id="CDM81145.1"/>
    </source>
</evidence>
<name>A0A077RVV2_WHEAT</name>
<protein>
    <submittedName>
        <fullName evidence="2">Uncharacterized protein</fullName>
    </submittedName>
</protein>
<feature type="compositionally biased region" description="Gly residues" evidence="1">
    <location>
        <begin position="228"/>
        <end position="242"/>
    </location>
</feature>
<feature type="compositionally biased region" description="Gly residues" evidence="1">
    <location>
        <begin position="125"/>
        <end position="135"/>
    </location>
</feature>